<name>A0AAU7U6C2_9DEIO</name>
<keyword evidence="1" id="KW-0614">Plasmid</keyword>
<sequence length="76" mass="8357">MHESARTSAVALKLEYEYMADAGRDLRGYTRTLQEAQEACAEACGGQLAWAASGRASWAACDARTGIRYRVERLQS</sequence>
<accession>A0AAU7U6C2</accession>
<proteinExistence type="predicted"/>
<dbReference type="AlphaFoldDB" id="A0AAU7U6C2"/>
<geneLocation type="plasmid" evidence="1">
    <name>pDson03</name>
</geneLocation>
<dbReference type="KEGG" id="dsc:ABOD76_04780"/>
<dbReference type="RefSeq" id="WP_350241954.1">
    <property type="nucleotide sequence ID" value="NZ_CP158298.1"/>
</dbReference>
<dbReference type="EMBL" id="CP158298">
    <property type="protein sequence ID" value="XBV84011.1"/>
    <property type="molecule type" value="Genomic_DNA"/>
</dbReference>
<evidence type="ECO:0000313" key="1">
    <source>
        <dbReference type="EMBL" id="XBV84011.1"/>
    </source>
</evidence>
<reference evidence="1" key="1">
    <citation type="submission" date="2024-06" db="EMBL/GenBank/DDBJ databases">
        <title>Draft Genome Sequence of Deinococcus sonorensis Type Strain KR-87, a Biofilm Producing Representative of the Genus Deinococcus.</title>
        <authorList>
            <person name="Boren L.S."/>
            <person name="Grosso R.A."/>
            <person name="Hugenberg-Cox A.N."/>
            <person name="Hill J.T.E."/>
            <person name="Albert C.M."/>
            <person name="Tuohy J.M."/>
        </authorList>
    </citation>
    <scope>NUCLEOTIDE SEQUENCE</scope>
    <source>
        <strain evidence="1">KR-87</strain>
        <plasmid evidence="1">pDson03</plasmid>
    </source>
</reference>
<organism evidence="1">
    <name type="scientific">Deinococcus sonorensis KR-87</name>
    <dbReference type="NCBI Taxonomy" id="694439"/>
    <lineage>
        <taxon>Bacteria</taxon>
        <taxon>Thermotogati</taxon>
        <taxon>Deinococcota</taxon>
        <taxon>Deinococci</taxon>
        <taxon>Deinococcales</taxon>
        <taxon>Deinococcaceae</taxon>
        <taxon>Deinococcus</taxon>
    </lineage>
</organism>
<gene>
    <name evidence="1" type="ORF">ABOD76_04780</name>
</gene>
<protein>
    <submittedName>
        <fullName evidence="1">Uncharacterized protein</fullName>
    </submittedName>
</protein>